<dbReference type="InterPro" id="IPR011152">
    <property type="entry name" value="Pesterase_MJ0912"/>
</dbReference>
<dbReference type="PANTHER" id="PTHR42850:SF2">
    <property type="entry name" value="BLL5683 PROTEIN"/>
    <property type="match status" value="1"/>
</dbReference>
<dbReference type="InterPro" id="IPR050126">
    <property type="entry name" value="Ap4A_hydrolase"/>
</dbReference>
<dbReference type="PANTHER" id="PTHR42850">
    <property type="entry name" value="METALLOPHOSPHOESTERASE"/>
    <property type="match status" value="1"/>
</dbReference>
<gene>
    <name evidence="3" type="ORF">RS694_18720</name>
</gene>
<sequence length="251" mass="27508">MRLALLSDIHGNLQALEACLAHARAQHAQRFAVLGDLVGYGAAPSAVVDRIRLLTEEGALVLQGNHDAMAVDPPAEVKTVGDSTALWTHEQLSDDQLAWLQALPLTLQLDTVLLVHASANDPELWRYVYDQRAATASLDAATDGWPGVRYVFGGHVHEQNLYYRGADTGLMKFTPLPGVPIPVPRHRQWLGTIGSVGQPRDGKPLSMYALLDTERSQLTFHRVPYDHQAAATAIRAAGLPEFFAERLERGR</sequence>
<evidence type="ECO:0000256" key="1">
    <source>
        <dbReference type="ARBA" id="ARBA00008950"/>
    </source>
</evidence>
<dbReference type="InterPro" id="IPR029052">
    <property type="entry name" value="Metallo-depent_PP-like"/>
</dbReference>
<evidence type="ECO:0000259" key="2">
    <source>
        <dbReference type="Pfam" id="PF12850"/>
    </source>
</evidence>
<dbReference type="RefSeq" id="WP_029706578.1">
    <property type="nucleotide sequence ID" value="NZ_CP019239.1"/>
</dbReference>
<dbReference type="Pfam" id="PF12850">
    <property type="entry name" value="Metallophos_2"/>
    <property type="match status" value="1"/>
</dbReference>
<dbReference type="Gene3D" id="3.60.21.10">
    <property type="match status" value="1"/>
</dbReference>
<dbReference type="InterPro" id="IPR024654">
    <property type="entry name" value="Calcineurin-like_PHP_lpxH"/>
</dbReference>
<dbReference type="GO" id="GO:0005737">
    <property type="term" value="C:cytoplasm"/>
    <property type="evidence" value="ECO:0007669"/>
    <property type="project" value="TreeGrafter"/>
</dbReference>
<dbReference type="eggNOG" id="COG0639">
    <property type="taxonomic scope" value="Bacteria"/>
</dbReference>
<dbReference type="PIRSF" id="PIRSF000883">
    <property type="entry name" value="Pesterase_MJ0912"/>
    <property type="match status" value="1"/>
</dbReference>
<keyword evidence="4" id="KW-1185">Reference proteome</keyword>
<dbReference type="AlphaFoldDB" id="A0A1P8KEA4"/>
<dbReference type="KEGG" id="rsb:RS694_18720"/>
<dbReference type="CDD" id="cd00838">
    <property type="entry name" value="MPP_superfamily"/>
    <property type="match status" value="1"/>
</dbReference>
<organism evidence="3 4">
    <name type="scientific">Rhodoferax saidenbachensis</name>
    <dbReference type="NCBI Taxonomy" id="1484693"/>
    <lineage>
        <taxon>Bacteria</taxon>
        <taxon>Pseudomonadati</taxon>
        <taxon>Pseudomonadota</taxon>
        <taxon>Betaproteobacteria</taxon>
        <taxon>Burkholderiales</taxon>
        <taxon>Comamonadaceae</taxon>
        <taxon>Rhodoferax</taxon>
    </lineage>
</organism>
<dbReference type="STRING" id="1484693.RS694_18720"/>
<proteinExistence type="inferred from homology"/>
<evidence type="ECO:0000313" key="4">
    <source>
        <dbReference type="Proteomes" id="UP000186110"/>
    </source>
</evidence>
<protein>
    <submittedName>
        <fullName evidence="3">Metallophosphatase family protein</fullName>
    </submittedName>
</protein>
<comment type="similarity">
    <text evidence="1">Belongs to the metallophosphoesterase superfamily. YfcE family.</text>
</comment>
<reference evidence="3 4" key="1">
    <citation type="submission" date="2017-01" db="EMBL/GenBank/DDBJ databases">
        <authorList>
            <person name="Mah S.A."/>
            <person name="Swanson W.J."/>
            <person name="Moy G.W."/>
            <person name="Vacquier V.D."/>
        </authorList>
    </citation>
    <scope>NUCLEOTIDE SEQUENCE [LARGE SCALE GENOMIC DNA]</scope>
    <source>
        <strain evidence="3 4">DSM 22694</strain>
    </source>
</reference>
<name>A0A1P8KEA4_9BURK</name>
<evidence type="ECO:0000313" key="3">
    <source>
        <dbReference type="EMBL" id="APW44353.1"/>
    </source>
</evidence>
<dbReference type="SUPFAM" id="SSF56300">
    <property type="entry name" value="Metallo-dependent phosphatases"/>
    <property type="match status" value="1"/>
</dbReference>
<dbReference type="EMBL" id="CP019239">
    <property type="protein sequence ID" value="APW44353.1"/>
    <property type="molecule type" value="Genomic_DNA"/>
</dbReference>
<dbReference type="GO" id="GO:0016791">
    <property type="term" value="F:phosphatase activity"/>
    <property type="evidence" value="ECO:0007669"/>
    <property type="project" value="TreeGrafter"/>
</dbReference>
<feature type="domain" description="Calcineurin-like phosphoesterase" evidence="2">
    <location>
        <begin position="1"/>
        <end position="215"/>
    </location>
</feature>
<accession>A0A1P8KEA4</accession>
<dbReference type="Proteomes" id="UP000186110">
    <property type="component" value="Chromosome"/>
</dbReference>